<proteinExistence type="predicted"/>
<dbReference type="Pfam" id="PF14103">
    <property type="entry name" value="DUF4276"/>
    <property type="match status" value="1"/>
</dbReference>
<gene>
    <name evidence="1" type="ORF">OMM_05248</name>
</gene>
<dbReference type="EMBL" id="ATBP01001494">
    <property type="protein sequence ID" value="ETR67226.1"/>
    <property type="molecule type" value="Genomic_DNA"/>
</dbReference>
<sequence length="173" mass="20438">MPQLIKKWLDPKLPKPVGIKTVRFEGWPELLKDAPQKARMYLNGADKDNIIAVISLLDLYGPTIYPDHITHMNKRYDWAKKYIEQKVNLSKFYQFFAVHEVEAWLLSQPEIFPVKIQSAFPKKIQKPEHVNFNEPPSKMLERIYSQKTHRSYKKVLNGKQLFDKLDPKVAYQK</sequence>
<dbReference type="AlphaFoldDB" id="A0A1V1NXJ4"/>
<evidence type="ECO:0000313" key="2">
    <source>
        <dbReference type="Proteomes" id="UP000189670"/>
    </source>
</evidence>
<name>A0A1V1NXJ4_9BACT</name>
<accession>A0A1V1NXJ4</accession>
<dbReference type="InterPro" id="IPR025455">
    <property type="entry name" value="DUF4276"/>
</dbReference>
<evidence type="ECO:0000313" key="1">
    <source>
        <dbReference type="EMBL" id="ETR67226.1"/>
    </source>
</evidence>
<comment type="caution">
    <text evidence="1">The sequence shown here is derived from an EMBL/GenBank/DDBJ whole genome shotgun (WGS) entry which is preliminary data.</text>
</comment>
<protein>
    <submittedName>
        <fullName evidence="1">Uncharacterized protein</fullName>
    </submittedName>
</protein>
<dbReference type="Proteomes" id="UP000189670">
    <property type="component" value="Unassembled WGS sequence"/>
</dbReference>
<organism evidence="1 2">
    <name type="scientific">Candidatus Magnetoglobus multicellularis str. Araruama</name>
    <dbReference type="NCBI Taxonomy" id="890399"/>
    <lineage>
        <taxon>Bacteria</taxon>
        <taxon>Pseudomonadati</taxon>
        <taxon>Thermodesulfobacteriota</taxon>
        <taxon>Desulfobacteria</taxon>
        <taxon>Desulfobacterales</taxon>
        <taxon>Desulfobacteraceae</taxon>
        <taxon>Candidatus Magnetoglobus</taxon>
    </lineage>
</organism>
<reference evidence="2" key="1">
    <citation type="submission" date="2012-11" db="EMBL/GenBank/DDBJ databases">
        <authorList>
            <person name="Lucero-Rivera Y.E."/>
            <person name="Tovar-Ramirez D."/>
        </authorList>
    </citation>
    <scope>NUCLEOTIDE SEQUENCE [LARGE SCALE GENOMIC DNA]</scope>
    <source>
        <strain evidence="2">Araruama</strain>
    </source>
</reference>